<keyword evidence="2" id="KW-1185">Reference proteome</keyword>
<gene>
    <name evidence="1" type="ORF">ASCRUDRAFT_115407</name>
</gene>
<evidence type="ECO:0000313" key="2">
    <source>
        <dbReference type="Proteomes" id="UP000095038"/>
    </source>
</evidence>
<dbReference type="Proteomes" id="UP000095038">
    <property type="component" value="Unassembled WGS sequence"/>
</dbReference>
<dbReference type="RefSeq" id="XP_020045313.1">
    <property type="nucleotide sequence ID" value="XM_020188817.1"/>
</dbReference>
<accession>A0A1D2VBK4</accession>
<dbReference type="EMBL" id="KV454488">
    <property type="protein sequence ID" value="ODV59006.1"/>
    <property type="molecule type" value="Genomic_DNA"/>
</dbReference>
<dbReference type="InParanoid" id="A0A1D2VBK4"/>
<dbReference type="GeneID" id="30962453"/>
<dbReference type="AlphaFoldDB" id="A0A1D2VBK4"/>
<protein>
    <submittedName>
        <fullName evidence="1">Uncharacterized protein</fullName>
    </submittedName>
</protein>
<sequence length="81" mass="9783">MFLIEISYYQYTSLTLQSNSQKNNNKNRYIKKIDSCKILFFIYSSFCIRISNIPTTKKNAKQNMYLTSLYCNQIYIIDYNY</sequence>
<proteinExistence type="predicted"/>
<evidence type="ECO:0000313" key="1">
    <source>
        <dbReference type="EMBL" id="ODV59006.1"/>
    </source>
</evidence>
<reference evidence="2" key="1">
    <citation type="submission" date="2016-05" db="EMBL/GenBank/DDBJ databases">
        <title>Comparative genomics of biotechnologically important yeasts.</title>
        <authorList>
            <consortium name="DOE Joint Genome Institute"/>
            <person name="Riley R."/>
            <person name="Haridas S."/>
            <person name="Wolfe K.H."/>
            <person name="Lopes M.R."/>
            <person name="Hittinger C.T."/>
            <person name="Goker M."/>
            <person name="Salamov A."/>
            <person name="Wisecaver J."/>
            <person name="Long T.M."/>
            <person name="Aerts A.L."/>
            <person name="Barry K."/>
            <person name="Choi C."/>
            <person name="Clum A."/>
            <person name="Coughlan A.Y."/>
            <person name="Deshpande S."/>
            <person name="Douglass A.P."/>
            <person name="Hanson S.J."/>
            <person name="Klenk H.-P."/>
            <person name="Labutti K."/>
            <person name="Lapidus A."/>
            <person name="Lindquist E."/>
            <person name="Lipzen A."/>
            <person name="Meier-Kolthoff J.P."/>
            <person name="Ohm R.A."/>
            <person name="Otillar R.P."/>
            <person name="Pangilinan J."/>
            <person name="Peng Y."/>
            <person name="Rokas A."/>
            <person name="Rosa C.A."/>
            <person name="Scheuner C."/>
            <person name="Sibirny A.A."/>
            <person name="Slot J.C."/>
            <person name="Stielow J.B."/>
            <person name="Sun H."/>
            <person name="Kurtzman C.P."/>
            <person name="Blackwell M."/>
            <person name="Grigoriev I.V."/>
            <person name="Jeffries T.W."/>
        </authorList>
    </citation>
    <scope>NUCLEOTIDE SEQUENCE [LARGE SCALE GENOMIC DNA]</scope>
    <source>
        <strain evidence="2">DSM 1968</strain>
    </source>
</reference>
<organism evidence="1 2">
    <name type="scientific">Ascoidea rubescens DSM 1968</name>
    <dbReference type="NCBI Taxonomy" id="1344418"/>
    <lineage>
        <taxon>Eukaryota</taxon>
        <taxon>Fungi</taxon>
        <taxon>Dikarya</taxon>
        <taxon>Ascomycota</taxon>
        <taxon>Saccharomycotina</taxon>
        <taxon>Saccharomycetes</taxon>
        <taxon>Ascoideaceae</taxon>
        <taxon>Ascoidea</taxon>
    </lineage>
</organism>
<name>A0A1D2VBK4_9ASCO</name>